<dbReference type="Pfam" id="PF00250">
    <property type="entry name" value="Forkhead"/>
    <property type="match status" value="1"/>
</dbReference>
<feature type="compositionally biased region" description="Basic and acidic residues" evidence="7">
    <location>
        <begin position="120"/>
        <end position="129"/>
    </location>
</feature>
<organism evidence="9 10">
    <name type="scientific">Mesorhabditis belari</name>
    <dbReference type="NCBI Taxonomy" id="2138241"/>
    <lineage>
        <taxon>Eukaryota</taxon>
        <taxon>Metazoa</taxon>
        <taxon>Ecdysozoa</taxon>
        <taxon>Nematoda</taxon>
        <taxon>Chromadorea</taxon>
        <taxon>Rhabditida</taxon>
        <taxon>Rhabditina</taxon>
        <taxon>Rhabditomorpha</taxon>
        <taxon>Rhabditoidea</taxon>
        <taxon>Rhabditidae</taxon>
        <taxon>Mesorhabditinae</taxon>
        <taxon>Mesorhabditis</taxon>
    </lineage>
</organism>
<feature type="region of interest" description="Disordered" evidence="7">
    <location>
        <begin position="154"/>
        <end position="192"/>
    </location>
</feature>
<dbReference type="GO" id="GO:0030154">
    <property type="term" value="P:cell differentiation"/>
    <property type="evidence" value="ECO:0007669"/>
    <property type="project" value="TreeGrafter"/>
</dbReference>
<feature type="region of interest" description="Disordered" evidence="7">
    <location>
        <begin position="98"/>
        <end position="129"/>
    </location>
</feature>
<evidence type="ECO:0000256" key="7">
    <source>
        <dbReference type="SAM" id="MobiDB-lite"/>
    </source>
</evidence>
<dbReference type="SMART" id="SM00339">
    <property type="entry name" value="FH"/>
    <property type="match status" value="1"/>
</dbReference>
<evidence type="ECO:0000256" key="6">
    <source>
        <dbReference type="PROSITE-ProRule" id="PRU00089"/>
    </source>
</evidence>
<evidence type="ECO:0000313" key="10">
    <source>
        <dbReference type="WBParaSite" id="MBELARI_LOCUS19891"/>
    </source>
</evidence>
<dbReference type="GO" id="GO:0000981">
    <property type="term" value="F:DNA-binding transcription factor activity, RNA polymerase II-specific"/>
    <property type="evidence" value="ECO:0007669"/>
    <property type="project" value="TreeGrafter"/>
</dbReference>
<keyword evidence="5 6" id="KW-0539">Nucleus</keyword>
<dbReference type="Gene3D" id="1.10.10.10">
    <property type="entry name" value="Winged helix-like DNA-binding domain superfamily/Winged helix DNA-binding domain"/>
    <property type="match status" value="1"/>
</dbReference>
<keyword evidence="2" id="KW-0805">Transcription regulation</keyword>
<evidence type="ECO:0000313" key="9">
    <source>
        <dbReference type="Proteomes" id="UP000887575"/>
    </source>
</evidence>
<dbReference type="InterPro" id="IPR036388">
    <property type="entry name" value="WH-like_DNA-bd_sf"/>
</dbReference>
<dbReference type="WBParaSite" id="MBELARI_LOCUS19891">
    <property type="protein sequence ID" value="MBELARI_LOCUS19891"/>
    <property type="gene ID" value="MBELARI_LOCUS19891"/>
</dbReference>
<keyword evidence="9" id="KW-1185">Reference proteome</keyword>
<dbReference type="InterPro" id="IPR001766">
    <property type="entry name" value="Fork_head_dom"/>
</dbReference>
<comment type="subcellular location">
    <subcellularLocation>
        <location evidence="1 6">Nucleus</location>
    </subcellularLocation>
</comment>
<proteinExistence type="predicted"/>
<dbReference type="PRINTS" id="PR00053">
    <property type="entry name" value="FORKHEAD"/>
</dbReference>
<dbReference type="InterPro" id="IPR030456">
    <property type="entry name" value="TF_fork_head_CS_2"/>
</dbReference>
<dbReference type="Proteomes" id="UP000887575">
    <property type="component" value="Unassembled WGS sequence"/>
</dbReference>
<dbReference type="PROSITE" id="PS50039">
    <property type="entry name" value="FORK_HEAD_3"/>
    <property type="match status" value="1"/>
</dbReference>
<evidence type="ECO:0000256" key="4">
    <source>
        <dbReference type="ARBA" id="ARBA00023163"/>
    </source>
</evidence>
<protein>
    <submittedName>
        <fullName evidence="10">Fork-head domain-containing protein</fullName>
    </submittedName>
</protein>
<evidence type="ECO:0000256" key="1">
    <source>
        <dbReference type="ARBA" id="ARBA00004123"/>
    </source>
</evidence>
<feature type="region of interest" description="Disordered" evidence="7">
    <location>
        <begin position="1"/>
        <end position="44"/>
    </location>
</feature>
<keyword evidence="3 6" id="KW-0238">DNA-binding</keyword>
<dbReference type="PROSITE" id="PS00658">
    <property type="entry name" value="FORK_HEAD_2"/>
    <property type="match status" value="1"/>
</dbReference>
<evidence type="ECO:0000259" key="8">
    <source>
        <dbReference type="PROSITE" id="PS50039"/>
    </source>
</evidence>
<dbReference type="GO" id="GO:0009653">
    <property type="term" value="P:anatomical structure morphogenesis"/>
    <property type="evidence" value="ECO:0007669"/>
    <property type="project" value="TreeGrafter"/>
</dbReference>
<dbReference type="FunFam" id="1.10.10.10:FF:000016">
    <property type="entry name" value="Forkhead box protein I1"/>
    <property type="match status" value="1"/>
</dbReference>
<feature type="domain" description="Fork-head" evidence="8">
    <location>
        <begin position="198"/>
        <end position="292"/>
    </location>
</feature>
<sequence length="385" mass="42675">MASSKTRFSMESILADQPTPINQAHSRKRLHNGDSSSPPPKLFHPSENFLEAMARVADAALLSEGGPSWRAALDPSLIQKRIVKESFCSKETPENRFLKRNSIESDEDQPTTSKINQKSELIDGEQKDEENRMILNGFLKEPLELDESSNCLEEAGSIEDCRSDSPDDETEEEKEGDTSSPNSGSAMSAQRSKSGAAKPAYSYIALIAMAIVNSPEKKLTLSQICEFISEKFQYYKDKYPAWQNSIRHNLSLNDCFVKVPREPGNPGKGNYWTLDPRSEDMFDNGSFLRRRKRFKRTPDPPEMPFPFPFLPPFMAPRLPLPMGMVPAGHPLPPSIPGLPPLPPPLLPIPSFFFPSLPPGIDHQSLLAAVAALPPQTTSPSSEKSA</sequence>
<dbReference type="PANTHER" id="PTHR11829:SF402">
    <property type="entry name" value="FORK HEAD DOMAIN-CONTAINING PROTEIN FD3-RELATED"/>
    <property type="match status" value="1"/>
</dbReference>
<feature type="compositionally biased region" description="Acidic residues" evidence="7">
    <location>
        <begin position="166"/>
        <end position="175"/>
    </location>
</feature>
<dbReference type="InterPro" id="IPR036390">
    <property type="entry name" value="WH_DNA-bd_sf"/>
</dbReference>
<reference evidence="10" key="1">
    <citation type="submission" date="2024-02" db="UniProtKB">
        <authorList>
            <consortium name="WormBaseParasite"/>
        </authorList>
    </citation>
    <scope>IDENTIFICATION</scope>
</reference>
<evidence type="ECO:0000256" key="5">
    <source>
        <dbReference type="ARBA" id="ARBA00023242"/>
    </source>
</evidence>
<evidence type="ECO:0000256" key="3">
    <source>
        <dbReference type="ARBA" id="ARBA00023125"/>
    </source>
</evidence>
<dbReference type="PANTHER" id="PTHR11829">
    <property type="entry name" value="FORKHEAD BOX PROTEIN"/>
    <property type="match status" value="1"/>
</dbReference>
<feature type="compositionally biased region" description="Polar residues" evidence="7">
    <location>
        <begin position="181"/>
        <end position="192"/>
    </location>
</feature>
<dbReference type="GO" id="GO:0005634">
    <property type="term" value="C:nucleus"/>
    <property type="evidence" value="ECO:0007669"/>
    <property type="project" value="UniProtKB-SubCell"/>
</dbReference>
<dbReference type="GO" id="GO:0000978">
    <property type="term" value="F:RNA polymerase II cis-regulatory region sequence-specific DNA binding"/>
    <property type="evidence" value="ECO:0007669"/>
    <property type="project" value="TreeGrafter"/>
</dbReference>
<evidence type="ECO:0000256" key="2">
    <source>
        <dbReference type="ARBA" id="ARBA00023015"/>
    </source>
</evidence>
<dbReference type="AlphaFoldDB" id="A0AAF3F0B0"/>
<accession>A0AAF3F0B0</accession>
<keyword evidence="4" id="KW-0804">Transcription</keyword>
<feature type="DNA-binding region" description="Fork-head" evidence="6">
    <location>
        <begin position="198"/>
        <end position="292"/>
    </location>
</feature>
<dbReference type="InterPro" id="IPR050211">
    <property type="entry name" value="FOX_domain-containing"/>
</dbReference>
<feature type="compositionally biased region" description="Polar residues" evidence="7">
    <location>
        <begin position="110"/>
        <end position="119"/>
    </location>
</feature>
<dbReference type="SUPFAM" id="SSF46785">
    <property type="entry name" value="Winged helix' DNA-binding domain"/>
    <property type="match status" value="1"/>
</dbReference>
<name>A0AAF3F0B0_9BILA</name>